<dbReference type="PANTHER" id="PTHR42721:SF3">
    <property type="entry name" value="BETA-D-XYLOSIDASE 5-RELATED"/>
    <property type="match status" value="1"/>
</dbReference>
<gene>
    <name evidence="5" type="ORF">IAA72_05880</name>
</gene>
<dbReference type="GO" id="GO:0045493">
    <property type="term" value="P:xylan catabolic process"/>
    <property type="evidence" value="ECO:0007669"/>
    <property type="project" value="InterPro"/>
</dbReference>
<comment type="caution">
    <text evidence="5">The sequence shown here is derived from an EMBL/GenBank/DDBJ whole genome shotgun (WGS) entry which is preliminary data.</text>
</comment>
<dbReference type="GO" id="GO:0009044">
    <property type="term" value="F:xylan 1,4-beta-xylosidase activity"/>
    <property type="evidence" value="ECO:0007669"/>
    <property type="project" value="InterPro"/>
</dbReference>
<dbReference type="InterPro" id="IPR002772">
    <property type="entry name" value="Glyco_hydro_3_C"/>
</dbReference>
<reference evidence="5" key="2">
    <citation type="journal article" date="2021" name="PeerJ">
        <title>Extensive microbial diversity within the chicken gut microbiome revealed by metagenomics and culture.</title>
        <authorList>
            <person name="Gilroy R."/>
            <person name="Ravi A."/>
            <person name="Getino M."/>
            <person name="Pursley I."/>
            <person name="Horton D.L."/>
            <person name="Alikhan N.F."/>
            <person name="Baker D."/>
            <person name="Gharbi K."/>
            <person name="Hall N."/>
            <person name="Watson M."/>
            <person name="Adriaenssens E.M."/>
            <person name="Foster-Nyarko E."/>
            <person name="Jarju S."/>
            <person name="Secka A."/>
            <person name="Antonio M."/>
            <person name="Oren A."/>
            <person name="Chaudhuri R.R."/>
            <person name="La Ragione R."/>
            <person name="Hildebrand F."/>
            <person name="Pallen M.J."/>
        </authorList>
    </citation>
    <scope>NUCLEOTIDE SEQUENCE</scope>
    <source>
        <strain evidence="5">14700</strain>
    </source>
</reference>
<dbReference type="InterPro" id="IPR044993">
    <property type="entry name" value="BXL"/>
</dbReference>
<evidence type="ECO:0000313" key="5">
    <source>
        <dbReference type="EMBL" id="MBO8469295.1"/>
    </source>
</evidence>
<dbReference type="Gene3D" id="3.20.20.300">
    <property type="entry name" value="Glycoside hydrolase, family 3, N-terminal domain"/>
    <property type="match status" value="1"/>
</dbReference>
<dbReference type="Pfam" id="PF14310">
    <property type="entry name" value="Fn3-like"/>
    <property type="match status" value="1"/>
</dbReference>
<dbReference type="EMBL" id="JADIMF010000090">
    <property type="protein sequence ID" value="MBO8469295.1"/>
    <property type="molecule type" value="Genomic_DNA"/>
</dbReference>
<dbReference type="Proteomes" id="UP000810292">
    <property type="component" value="Unassembled WGS sequence"/>
</dbReference>
<evidence type="ECO:0000259" key="4">
    <source>
        <dbReference type="SMART" id="SM01217"/>
    </source>
</evidence>
<proteinExistence type="inferred from homology"/>
<name>A0A9D9NDN5_9SPIO</name>
<dbReference type="InterPro" id="IPR013783">
    <property type="entry name" value="Ig-like_fold"/>
</dbReference>
<dbReference type="Pfam" id="PF00933">
    <property type="entry name" value="Glyco_hydro_3"/>
    <property type="match status" value="1"/>
</dbReference>
<dbReference type="SMART" id="SM01217">
    <property type="entry name" value="Fn3_like"/>
    <property type="match status" value="1"/>
</dbReference>
<evidence type="ECO:0000313" key="6">
    <source>
        <dbReference type="Proteomes" id="UP000810292"/>
    </source>
</evidence>
<dbReference type="InterPro" id="IPR026891">
    <property type="entry name" value="Fn3-like"/>
</dbReference>
<dbReference type="Gene3D" id="2.60.40.10">
    <property type="entry name" value="Immunoglobulins"/>
    <property type="match status" value="1"/>
</dbReference>
<protein>
    <submittedName>
        <fullName evidence="5">Glycoside hydrolase family 3 C-terminal domain-containing protein</fullName>
    </submittedName>
</protein>
<organism evidence="5 6">
    <name type="scientific">Candidatus Ornithospirochaeta stercoravium</name>
    <dbReference type="NCBI Taxonomy" id="2840897"/>
    <lineage>
        <taxon>Bacteria</taxon>
        <taxon>Pseudomonadati</taxon>
        <taxon>Spirochaetota</taxon>
        <taxon>Spirochaetia</taxon>
        <taxon>Spirochaetales</taxon>
        <taxon>Spirochaetaceae</taxon>
        <taxon>Spirochaetaceae incertae sedis</taxon>
        <taxon>Candidatus Ornithospirochaeta</taxon>
    </lineage>
</organism>
<dbReference type="PRINTS" id="PR00133">
    <property type="entry name" value="GLHYDRLASE3"/>
</dbReference>
<dbReference type="GO" id="GO:0031222">
    <property type="term" value="P:arabinan catabolic process"/>
    <property type="evidence" value="ECO:0007669"/>
    <property type="project" value="TreeGrafter"/>
</dbReference>
<evidence type="ECO:0000256" key="1">
    <source>
        <dbReference type="ARBA" id="ARBA00005336"/>
    </source>
</evidence>
<dbReference type="GO" id="GO:0046556">
    <property type="term" value="F:alpha-L-arabinofuranosidase activity"/>
    <property type="evidence" value="ECO:0007669"/>
    <property type="project" value="TreeGrafter"/>
</dbReference>
<sequence>MDRNQSRKRAEELVSKMTVKEKASQLLFSSPAIPRLGIPAYNWWNEALHGVARAGTATVFPQAIALAATFDTELVYKVADAISTEGRAKYNIARKHGDHDIYKGLTFWSPNVNIFRDPRWGRGQETYGEDPYLTSMLGIEFVKGLQGNGEYMKAAACAKHFAVHSGPEDLRHSFDAIASKKDMAETYLPAFKALVEDAGVEAVMGAYNRTNGEACNASPYLQHILREEWGFEGHFVSDCWALRDIHESHHITKSAVESAALALKNGCDLNCGCTYNHLIAALNKGLVTEEDITRSAVRLFTTRFMLGMFDETEWDSLGIEDIDTPEHRELAIKAAAESFVLLKNDGILPLKNVRSLAVIGPNADNRVALSGNYHGTASRYITPLEGIEDEAWKRGIKVRYSLGCPLLSHHDESLAKEDDRFSEALEAAESSDAVILVLGLDETLEGEQPDDGNSGIGSDRKSLHLPGRQEKLLELILSTGKPCILILESGSAADLSLASEKCSAIIDIWYPGALGGKALADVLFGNTAPSGKLPVTFYKSLDTLPAYTDYSMKGRTYRYAEDESVLYPFGFGLTYGRMEMENVSIEKDGDGFSIHIDVFSSSSVSEVIQVYVSDLDTPDVPKRSLKAFQRVSLEGGERRTVEIRLGREAFMTADDDGKMMISGKHFLVSVGFSQPDSVSTALMGRSPFIKEVEIS</sequence>
<feature type="domain" description="Fibronectin type III-like" evidence="4">
    <location>
        <begin position="606"/>
        <end position="674"/>
    </location>
</feature>
<evidence type="ECO:0000256" key="3">
    <source>
        <dbReference type="ARBA" id="ARBA00022801"/>
    </source>
</evidence>
<reference evidence="5" key="1">
    <citation type="submission" date="2020-10" db="EMBL/GenBank/DDBJ databases">
        <authorList>
            <person name="Gilroy R."/>
        </authorList>
    </citation>
    <scope>NUCLEOTIDE SEQUENCE</scope>
    <source>
        <strain evidence="5">14700</strain>
    </source>
</reference>
<dbReference type="PANTHER" id="PTHR42721">
    <property type="entry name" value="SUGAR HYDROLASE-RELATED"/>
    <property type="match status" value="1"/>
</dbReference>
<dbReference type="InterPro" id="IPR036962">
    <property type="entry name" value="Glyco_hydro_3_N_sf"/>
</dbReference>
<dbReference type="SUPFAM" id="SSF51445">
    <property type="entry name" value="(Trans)glycosidases"/>
    <property type="match status" value="1"/>
</dbReference>
<accession>A0A9D9NDN5</accession>
<dbReference type="Gene3D" id="3.40.50.1700">
    <property type="entry name" value="Glycoside hydrolase family 3 C-terminal domain"/>
    <property type="match status" value="1"/>
</dbReference>
<comment type="similarity">
    <text evidence="1">Belongs to the glycosyl hydrolase 3 family.</text>
</comment>
<dbReference type="Pfam" id="PF01915">
    <property type="entry name" value="Glyco_hydro_3_C"/>
    <property type="match status" value="1"/>
</dbReference>
<dbReference type="InterPro" id="IPR036881">
    <property type="entry name" value="Glyco_hydro_3_C_sf"/>
</dbReference>
<dbReference type="InterPro" id="IPR017853">
    <property type="entry name" value="GH"/>
</dbReference>
<dbReference type="InterPro" id="IPR001764">
    <property type="entry name" value="Glyco_hydro_3_N"/>
</dbReference>
<keyword evidence="2" id="KW-0732">Signal</keyword>
<evidence type="ECO:0000256" key="2">
    <source>
        <dbReference type="ARBA" id="ARBA00022729"/>
    </source>
</evidence>
<dbReference type="AlphaFoldDB" id="A0A9D9NDN5"/>
<keyword evidence="3 5" id="KW-0378">Hydrolase</keyword>
<dbReference type="SUPFAM" id="SSF52279">
    <property type="entry name" value="Beta-D-glucan exohydrolase, C-terminal domain"/>
    <property type="match status" value="1"/>
</dbReference>